<dbReference type="EMBL" id="JAODNV010000008">
    <property type="protein sequence ID" value="MCT8990177.1"/>
    <property type="molecule type" value="Genomic_DNA"/>
</dbReference>
<organism evidence="2 3">
    <name type="scientific">Chelativorans petroleitrophicus</name>
    <dbReference type="NCBI Taxonomy" id="2975484"/>
    <lineage>
        <taxon>Bacteria</taxon>
        <taxon>Pseudomonadati</taxon>
        <taxon>Pseudomonadota</taxon>
        <taxon>Alphaproteobacteria</taxon>
        <taxon>Hyphomicrobiales</taxon>
        <taxon>Phyllobacteriaceae</taxon>
        <taxon>Chelativorans</taxon>
    </lineage>
</organism>
<reference evidence="2" key="1">
    <citation type="submission" date="2022-08" db="EMBL/GenBank/DDBJ databases">
        <title>Chelativorans sichuanense sp. nov., a paraffin oil-degrading bacterium isolated from a mixture of oil-based drill cuttings and paddy soil.</title>
        <authorList>
            <person name="Yu J."/>
            <person name="Liu H."/>
            <person name="Chen Q."/>
        </authorList>
    </citation>
    <scope>NUCLEOTIDE SEQUENCE</scope>
    <source>
        <strain evidence="2">SCAU 2101</strain>
    </source>
</reference>
<feature type="region of interest" description="Disordered" evidence="1">
    <location>
        <begin position="1"/>
        <end position="30"/>
    </location>
</feature>
<evidence type="ECO:0000256" key="1">
    <source>
        <dbReference type="SAM" id="MobiDB-lite"/>
    </source>
</evidence>
<keyword evidence="3" id="KW-1185">Reference proteome</keyword>
<dbReference type="RefSeq" id="WP_261515036.1">
    <property type="nucleotide sequence ID" value="NZ_JAODNV010000008.1"/>
</dbReference>
<evidence type="ECO:0000313" key="3">
    <source>
        <dbReference type="Proteomes" id="UP001149009"/>
    </source>
</evidence>
<sequence length="69" mass="7683">MARSVPDDDMMENQQALDLGHPTTQSGREDGIRLLRRLTAADVPYRESEIREIVERAAYANGRRSAPAG</sequence>
<comment type="caution">
    <text evidence="2">The sequence shown here is derived from an EMBL/GenBank/DDBJ whole genome shotgun (WGS) entry which is preliminary data.</text>
</comment>
<dbReference type="Proteomes" id="UP001149009">
    <property type="component" value="Unassembled WGS sequence"/>
</dbReference>
<accession>A0A9X2X6H1</accession>
<feature type="compositionally biased region" description="Polar residues" evidence="1">
    <location>
        <begin position="12"/>
        <end position="26"/>
    </location>
</feature>
<gene>
    <name evidence="2" type="ORF">NYR54_07695</name>
</gene>
<proteinExistence type="predicted"/>
<dbReference type="AlphaFoldDB" id="A0A9X2X6H1"/>
<evidence type="ECO:0000313" key="2">
    <source>
        <dbReference type="EMBL" id="MCT8990177.1"/>
    </source>
</evidence>
<protein>
    <submittedName>
        <fullName evidence="2">Uncharacterized protein</fullName>
    </submittedName>
</protein>
<name>A0A9X2X6H1_9HYPH</name>